<proteinExistence type="predicted"/>
<keyword evidence="2" id="KW-1185">Reference proteome</keyword>
<protein>
    <submittedName>
        <fullName evidence="1">Uncharacterized protein</fullName>
    </submittedName>
</protein>
<evidence type="ECO:0000313" key="2">
    <source>
        <dbReference type="Proteomes" id="UP000005697"/>
    </source>
</evidence>
<dbReference type="HOGENOM" id="CLU_2207667_0_0_10"/>
<sequence length="107" mass="12048">MDNDVAQDFTASLNPCGQEDAGCVLDFAAPPVRHEHREHSVNIRMFRRNLPCFPDAVRTGRGDGPVPPESGLLGDAERFYEKCNLIILSSPYLSLYLHYNKLNPIYI</sequence>
<dbReference type="STRING" id="888743.HMPREF9141_2370"/>
<dbReference type="AlphaFoldDB" id="F0F9V3"/>
<reference evidence="1 2" key="1">
    <citation type="submission" date="2011-01" db="EMBL/GenBank/DDBJ databases">
        <authorList>
            <person name="Muzny D."/>
            <person name="Qin X."/>
            <person name="Deng J."/>
            <person name="Jiang H."/>
            <person name="Liu Y."/>
            <person name="Qu J."/>
            <person name="Song X.-Z."/>
            <person name="Zhang L."/>
            <person name="Thornton R."/>
            <person name="Coyle M."/>
            <person name="Francisco L."/>
            <person name="Jackson L."/>
            <person name="Javaid M."/>
            <person name="Korchina V."/>
            <person name="Kovar C."/>
            <person name="Mata R."/>
            <person name="Mathew T."/>
            <person name="Ngo R."/>
            <person name="Nguyen L."/>
            <person name="Nguyen N."/>
            <person name="Okwuonu G."/>
            <person name="Ongeri F."/>
            <person name="Pham C."/>
            <person name="Simmons D."/>
            <person name="Wilczek-Boney K."/>
            <person name="Hale W."/>
            <person name="Jakkamsetti A."/>
            <person name="Pham P."/>
            <person name="Ruth R."/>
            <person name="San Lucas F."/>
            <person name="Warren J."/>
            <person name="Zhang J."/>
            <person name="Zhao Z."/>
            <person name="Zhou C."/>
            <person name="Zhu D."/>
            <person name="Lee S."/>
            <person name="Bess C."/>
            <person name="Blankenburg K."/>
            <person name="Forbes L."/>
            <person name="Fu Q."/>
            <person name="Gubbala S."/>
            <person name="Hirani K."/>
            <person name="Jayaseelan J.C."/>
            <person name="Lara F."/>
            <person name="Munidasa M."/>
            <person name="Palculict T."/>
            <person name="Patil S."/>
            <person name="Pu L.-L."/>
            <person name="Saada N."/>
            <person name="Tang L."/>
            <person name="Weissenberger G."/>
            <person name="Zhu Y."/>
            <person name="Hemphill L."/>
            <person name="Shang Y."/>
            <person name="Youmans B."/>
            <person name="Ayvaz T."/>
            <person name="Ross M."/>
            <person name="Santibanez J."/>
            <person name="Aqrawi P."/>
            <person name="Gross S."/>
            <person name="Joshi V."/>
            <person name="Fowler G."/>
            <person name="Nazareth L."/>
            <person name="Reid J."/>
            <person name="Worley K."/>
            <person name="Petrosino J."/>
            <person name="Highlander S."/>
            <person name="Gibbs R."/>
        </authorList>
    </citation>
    <scope>NUCLEOTIDE SEQUENCE [LARGE SCALE GENOMIC DNA]</scope>
    <source>
        <strain evidence="1 2">DSM 16608</strain>
    </source>
</reference>
<dbReference type="Proteomes" id="UP000005697">
    <property type="component" value="Unassembled WGS sequence"/>
</dbReference>
<organism evidence="1 2">
    <name type="scientific">Prevotella multiformis DSM 16608</name>
    <dbReference type="NCBI Taxonomy" id="888743"/>
    <lineage>
        <taxon>Bacteria</taxon>
        <taxon>Pseudomonadati</taxon>
        <taxon>Bacteroidota</taxon>
        <taxon>Bacteroidia</taxon>
        <taxon>Bacteroidales</taxon>
        <taxon>Prevotellaceae</taxon>
        <taxon>Prevotella</taxon>
    </lineage>
</organism>
<name>F0F9V3_9BACT</name>
<dbReference type="EMBL" id="AEWX01000034">
    <property type="protein sequence ID" value="EGC19119.1"/>
    <property type="molecule type" value="Genomic_DNA"/>
</dbReference>
<accession>F0F9V3</accession>
<gene>
    <name evidence="1" type="ORF">HMPREF9141_2370</name>
</gene>
<comment type="caution">
    <text evidence="1">The sequence shown here is derived from an EMBL/GenBank/DDBJ whole genome shotgun (WGS) entry which is preliminary data.</text>
</comment>
<evidence type="ECO:0000313" key="1">
    <source>
        <dbReference type="EMBL" id="EGC19119.1"/>
    </source>
</evidence>